<feature type="domain" description="Alpha-D-phosphohexomutase alpha/beta/alpha" evidence="9">
    <location>
        <begin position="9"/>
        <end position="128"/>
    </location>
</feature>
<evidence type="ECO:0000313" key="12">
    <source>
        <dbReference type="EMBL" id="TET85686.1"/>
    </source>
</evidence>
<dbReference type="GO" id="GO:0005829">
    <property type="term" value="C:cytosol"/>
    <property type="evidence" value="ECO:0007669"/>
    <property type="project" value="TreeGrafter"/>
</dbReference>
<evidence type="ECO:0000256" key="7">
    <source>
        <dbReference type="RuleBase" id="RU004326"/>
    </source>
</evidence>
<dbReference type="GO" id="GO:0008966">
    <property type="term" value="F:phosphoglucosamine mutase activity"/>
    <property type="evidence" value="ECO:0007669"/>
    <property type="project" value="UniProtKB-EC"/>
</dbReference>
<dbReference type="InterPro" id="IPR016055">
    <property type="entry name" value="A-D-PHexomutase_a/b/a-I/II/III"/>
</dbReference>
<evidence type="ECO:0000259" key="11">
    <source>
        <dbReference type="Pfam" id="PF02880"/>
    </source>
</evidence>
<evidence type="ECO:0000256" key="6">
    <source>
        <dbReference type="ARBA" id="ARBA00023235"/>
    </source>
</evidence>
<dbReference type="InterPro" id="IPR005846">
    <property type="entry name" value="A-D-PHexomutase_a/b/a-III"/>
</dbReference>
<dbReference type="PANTHER" id="PTHR42946:SF1">
    <property type="entry name" value="PHOSPHOGLUCOMUTASE (ALPHA-D-GLUCOSE-1,6-BISPHOSPHATE-DEPENDENT)"/>
    <property type="match status" value="1"/>
</dbReference>
<dbReference type="InterPro" id="IPR005844">
    <property type="entry name" value="A-D-PHexomutase_a/b/a-I"/>
</dbReference>
<evidence type="ECO:0000313" key="13">
    <source>
        <dbReference type="Proteomes" id="UP000315669"/>
    </source>
</evidence>
<dbReference type="GO" id="GO:0000287">
    <property type="term" value="F:magnesium ion binding"/>
    <property type="evidence" value="ECO:0007669"/>
    <property type="project" value="InterPro"/>
</dbReference>
<evidence type="ECO:0000259" key="8">
    <source>
        <dbReference type="Pfam" id="PF00408"/>
    </source>
</evidence>
<feature type="domain" description="Alpha-D-phosphohexomutase alpha/beta/alpha" evidence="11">
    <location>
        <begin position="258"/>
        <end position="363"/>
    </location>
</feature>
<dbReference type="SUPFAM" id="SSF55957">
    <property type="entry name" value="Phosphoglucomutase, C-terminal domain"/>
    <property type="match status" value="1"/>
</dbReference>
<proteinExistence type="inferred from homology"/>
<accession>A0A523Y2C7</accession>
<gene>
    <name evidence="12" type="primary">glmM</name>
    <name evidence="12" type="ORF">E3J32_01430</name>
</gene>
<dbReference type="InterPro" id="IPR005845">
    <property type="entry name" value="A-D-PHexomutase_a/b/a-II"/>
</dbReference>
<dbReference type="Proteomes" id="UP000315669">
    <property type="component" value="Unassembled WGS sequence"/>
</dbReference>
<name>A0A523Y2C7_UNCAE</name>
<comment type="similarity">
    <text evidence="2 7">Belongs to the phosphohexose mutase family.</text>
</comment>
<dbReference type="GO" id="GO:0009252">
    <property type="term" value="P:peptidoglycan biosynthetic process"/>
    <property type="evidence" value="ECO:0007669"/>
    <property type="project" value="TreeGrafter"/>
</dbReference>
<keyword evidence="5 7" id="KW-0460">Magnesium</keyword>
<evidence type="ECO:0000256" key="1">
    <source>
        <dbReference type="ARBA" id="ARBA00001946"/>
    </source>
</evidence>
<comment type="caution">
    <text evidence="12">The sequence shown here is derived from an EMBL/GenBank/DDBJ whole genome shotgun (WGS) entry which is preliminary data.</text>
</comment>
<sequence length="447" mass="49413">MDSLMISISGVRGIVGEGFTPEIVARFSAAFAAFTGKGTVVVGSDTRTSNYMFKYAVFSGLLSGGSQVIDVGVCPTPSLQLMVEKLKADGGIVITGSHNPAQWNALKFVRSDGLFLYPEQAKILLKMYNGRKIGRVQWDKVGKVRKDSTAIKNHLDRVLQTVKREKIRSKRFKVVLDSCNGAGALISPELLQRLGCQVVELNSRPDGRFAHSPEPVASNLTQLSQLVESEKADIGFAHDADADRLAIVTEQGIILPEDYSLLLATKFTLANKRGLVVTNLSTTRALEEVAEQFNCPVKRTKIGDIHVSRCMKEKKAVIGGEGNGGVILPQIHYARDGIAAIALLLEYLAETNESISKLASNFPHYYIIKRKLKTTRENFSLLKIRLKKEFRGAKFNFLDGIKVDLDKSWIHVRHSGTEPVIRIITEAKTKREAEDLYKITSSFFKTT</sequence>
<dbReference type="Pfam" id="PF02878">
    <property type="entry name" value="PGM_PMM_I"/>
    <property type="match status" value="1"/>
</dbReference>
<dbReference type="Gene3D" id="3.30.310.50">
    <property type="entry name" value="Alpha-D-phosphohexomutase, C-terminal domain"/>
    <property type="match status" value="1"/>
</dbReference>
<dbReference type="GO" id="GO:0004615">
    <property type="term" value="F:phosphomannomutase activity"/>
    <property type="evidence" value="ECO:0007669"/>
    <property type="project" value="TreeGrafter"/>
</dbReference>
<dbReference type="Pfam" id="PF00408">
    <property type="entry name" value="PGM_PMM_IV"/>
    <property type="match status" value="1"/>
</dbReference>
<dbReference type="PROSITE" id="PS00710">
    <property type="entry name" value="PGM_PMM"/>
    <property type="match status" value="1"/>
</dbReference>
<dbReference type="InterPro" id="IPR005841">
    <property type="entry name" value="Alpha-D-phosphohexomutase_SF"/>
</dbReference>
<feature type="domain" description="Alpha-D-phosphohexomutase C-terminal" evidence="8">
    <location>
        <begin position="388"/>
        <end position="436"/>
    </location>
</feature>
<dbReference type="Pfam" id="PF02880">
    <property type="entry name" value="PGM_PMM_III"/>
    <property type="match status" value="1"/>
</dbReference>
<dbReference type="InterPro" id="IPR005843">
    <property type="entry name" value="A-D-PHexomutase_C"/>
</dbReference>
<organism evidence="12 13">
    <name type="scientific">Aerophobetes bacterium</name>
    <dbReference type="NCBI Taxonomy" id="2030807"/>
    <lineage>
        <taxon>Bacteria</taxon>
        <taxon>Candidatus Aerophobota</taxon>
    </lineage>
</organism>
<dbReference type="Gene3D" id="3.40.120.10">
    <property type="entry name" value="Alpha-D-Glucose-1,6-Bisphosphate, subunit A, domain 3"/>
    <property type="match status" value="3"/>
</dbReference>
<comment type="cofactor">
    <cofactor evidence="1">
        <name>Mg(2+)</name>
        <dbReference type="ChEBI" id="CHEBI:18420"/>
    </cofactor>
</comment>
<dbReference type="GO" id="GO:0006048">
    <property type="term" value="P:UDP-N-acetylglucosamine biosynthetic process"/>
    <property type="evidence" value="ECO:0007669"/>
    <property type="project" value="TreeGrafter"/>
</dbReference>
<feature type="domain" description="Alpha-D-phosphohexomutase alpha/beta/alpha" evidence="10">
    <location>
        <begin position="153"/>
        <end position="252"/>
    </location>
</feature>
<evidence type="ECO:0000259" key="10">
    <source>
        <dbReference type="Pfam" id="PF02879"/>
    </source>
</evidence>
<dbReference type="PRINTS" id="PR00509">
    <property type="entry name" value="PGMPMM"/>
</dbReference>
<dbReference type="PANTHER" id="PTHR42946">
    <property type="entry name" value="PHOSPHOHEXOSE MUTASE"/>
    <property type="match status" value="1"/>
</dbReference>
<keyword evidence="6 12" id="KW-0413">Isomerase</keyword>
<dbReference type="SUPFAM" id="SSF53738">
    <property type="entry name" value="Phosphoglucomutase, first 3 domains"/>
    <property type="match status" value="3"/>
</dbReference>
<keyword evidence="3" id="KW-0597">Phosphoprotein</keyword>
<dbReference type="AlphaFoldDB" id="A0A523Y2C7"/>
<dbReference type="FunFam" id="3.40.120.10:FF:000001">
    <property type="entry name" value="Phosphoglucosamine mutase"/>
    <property type="match status" value="1"/>
</dbReference>
<protein>
    <submittedName>
        <fullName evidence="12">Phosphoglucosamine mutase</fullName>
        <ecNumber evidence="12">5.4.2.10</ecNumber>
    </submittedName>
</protein>
<dbReference type="InterPro" id="IPR036900">
    <property type="entry name" value="A-D-PHexomutase_C_sf"/>
</dbReference>
<keyword evidence="4 7" id="KW-0479">Metal-binding</keyword>
<evidence type="ECO:0000256" key="3">
    <source>
        <dbReference type="ARBA" id="ARBA00022553"/>
    </source>
</evidence>
<evidence type="ECO:0000256" key="5">
    <source>
        <dbReference type="ARBA" id="ARBA00022842"/>
    </source>
</evidence>
<dbReference type="InterPro" id="IPR016066">
    <property type="entry name" value="A-D-PHexomutase_CS"/>
</dbReference>
<evidence type="ECO:0000259" key="9">
    <source>
        <dbReference type="Pfam" id="PF02878"/>
    </source>
</evidence>
<reference evidence="12 13" key="1">
    <citation type="submission" date="2019-03" db="EMBL/GenBank/DDBJ databases">
        <title>Metabolic potential of uncultured bacteria and archaea associated with petroleum seepage in deep-sea sediments.</title>
        <authorList>
            <person name="Dong X."/>
            <person name="Hubert C."/>
        </authorList>
    </citation>
    <scope>NUCLEOTIDE SEQUENCE [LARGE SCALE GENOMIC DNA]</scope>
    <source>
        <strain evidence="12">E29_bin25</strain>
    </source>
</reference>
<dbReference type="EMBL" id="SOII01000102">
    <property type="protein sequence ID" value="TET85686.1"/>
    <property type="molecule type" value="Genomic_DNA"/>
</dbReference>
<dbReference type="InterPro" id="IPR050060">
    <property type="entry name" value="Phosphoglucosamine_mutase"/>
</dbReference>
<dbReference type="EC" id="5.4.2.10" evidence="12"/>
<dbReference type="GO" id="GO:0005975">
    <property type="term" value="P:carbohydrate metabolic process"/>
    <property type="evidence" value="ECO:0007669"/>
    <property type="project" value="InterPro"/>
</dbReference>
<dbReference type="NCBIfam" id="TIGR03990">
    <property type="entry name" value="Arch_GlmM"/>
    <property type="match status" value="1"/>
</dbReference>
<evidence type="ECO:0000256" key="4">
    <source>
        <dbReference type="ARBA" id="ARBA00022723"/>
    </source>
</evidence>
<dbReference type="InterPro" id="IPR024086">
    <property type="entry name" value="GlmM_arc-type"/>
</dbReference>
<dbReference type="Pfam" id="PF02879">
    <property type="entry name" value="PGM_PMM_II"/>
    <property type="match status" value="1"/>
</dbReference>
<evidence type="ECO:0000256" key="2">
    <source>
        <dbReference type="ARBA" id="ARBA00010231"/>
    </source>
</evidence>